<protein>
    <recommendedName>
        <fullName evidence="1">GAF domain-containing protein</fullName>
    </recommendedName>
</protein>
<dbReference type="Pfam" id="PF01590">
    <property type="entry name" value="GAF"/>
    <property type="match status" value="1"/>
</dbReference>
<dbReference type="SUPFAM" id="SSF55781">
    <property type="entry name" value="GAF domain-like"/>
    <property type="match status" value="1"/>
</dbReference>
<dbReference type="OrthoDB" id="2360948at2"/>
<reference evidence="2 3" key="1">
    <citation type="journal article" date="2016" name="Front. Microbiol.">
        <title>Comprehensive Phylogenetic Analysis of Bovine Non-aureus Staphylococci Species Based on Whole-Genome Sequencing.</title>
        <authorList>
            <person name="Naushad S."/>
            <person name="Barkema H.W."/>
            <person name="Luby C."/>
            <person name="Condas L.A."/>
            <person name="Nobrega D.B."/>
            <person name="Carson D.A."/>
            <person name="De Buck J."/>
        </authorList>
    </citation>
    <scope>NUCLEOTIDE SEQUENCE [LARGE SCALE GENOMIC DNA]</scope>
    <source>
        <strain evidence="2 3">SNUC 2204</strain>
    </source>
</reference>
<dbReference type="STRING" id="1167632.GCA_000286335_00777"/>
<evidence type="ECO:0000259" key="1">
    <source>
        <dbReference type="Pfam" id="PF01590"/>
    </source>
</evidence>
<dbReference type="InterPro" id="IPR003018">
    <property type="entry name" value="GAF"/>
</dbReference>
<dbReference type="AlphaFoldDB" id="A0A2T4PTR8"/>
<dbReference type="InterPro" id="IPR029016">
    <property type="entry name" value="GAF-like_dom_sf"/>
</dbReference>
<accession>A0A2T4PTR8</accession>
<dbReference type="NCBIfam" id="NF038250">
    <property type="entry name" value="nitrate_NreA"/>
    <property type="match status" value="1"/>
</dbReference>
<dbReference type="Proteomes" id="UP000241209">
    <property type="component" value="Unassembled WGS sequence"/>
</dbReference>
<dbReference type="Gene3D" id="3.30.450.40">
    <property type="match status" value="1"/>
</dbReference>
<feature type="domain" description="GAF" evidence="1">
    <location>
        <begin position="8"/>
        <end position="133"/>
    </location>
</feature>
<proteinExistence type="predicted"/>
<dbReference type="EMBL" id="PZFK01000010">
    <property type="protein sequence ID" value="PTI29789.1"/>
    <property type="molecule type" value="Genomic_DNA"/>
</dbReference>
<evidence type="ECO:0000313" key="2">
    <source>
        <dbReference type="EMBL" id="PTI29789.1"/>
    </source>
</evidence>
<gene>
    <name evidence="2" type="ORF">BU072_06080</name>
</gene>
<comment type="caution">
    <text evidence="2">The sequence shown here is derived from an EMBL/GenBank/DDBJ whole genome shotgun (WGS) entry which is preliminary data.</text>
</comment>
<name>A0A2T4PTR8_9STAP</name>
<evidence type="ECO:0000313" key="3">
    <source>
        <dbReference type="Proteomes" id="UP000241209"/>
    </source>
</evidence>
<sequence>MSNDFNFQEQLNQIRATYEYDFVGLAMSSEQSAPFHIKWRYVSGNLNHRYKNIVLRSGRGIAGIVIKSGKQITIQDMTNSPYQDQLFNYPIIQCEQLTALVAMPLWRQNRVCGVLLFGQRDNKPLPENDVTHFKRFGPFYGKDMINS</sequence>
<dbReference type="RefSeq" id="WP_107556947.1">
    <property type="nucleotide sequence ID" value="NZ_CANQVP010000008.1"/>
</dbReference>
<organism evidence="2 3">
    <name type="scientific">Mammaliicoccus vitulinus</name>
    <dbReference type="NCBI Taxonomy" id="71237"/>
    <lineage>
        <taxon>Bacteria</taxon>
        <taxon>Bacillati</taxon>
        <taxon>Bacillota</taxon>
        <taxon>Bacilli</taxon>
        <taxon>Bacillales</taxon>
        <taxon>Staphylococcaceae</taxon>
        <taxon>Mammaliicoccus</taxon>
    </lineage>
</organism>